<dbReference type="InterPro" id="IPR002474">
    <property type="entry name" value="CarbamoylP_synth_ssu_N"/>
</dbReference>
<dbReference type="EMBL" id="CACTJB010000002">
    <property type="protein sequence ID" value="CAA3708906.1"/>
    <property type="molecule type" value="Genomic_DNA"/>
</dbReference>
<dbReference type="InterPro" id="IPR017926">
    <property type="entry name" value="GATASE"/>
</dbReference>
<evidence type="ECO:0000256" key="4">
    <source>
        <dbReference type="ARBA" id="ARBA00022741"/>
    </source>
</evidence>
<feature type="region of interest" description="CPSase" evidence="8">
    <location>
        <begin position="1"/>
        <end position="188"/>
    </location>
</feature>
<dbReference type="HAMAP" id="MF_01209">
    <property type="entry name" value="CPSase_S_chain"/>
    <property type="match status" value="1"/>
</dbReference>
<name>A0A6S6RSI4_9GAMM</name>
<dbReference type="PANTHER" id="PTHR43418">
    <property type="entry name" value="MULTIFUNCTIONAL TRYPTOPHAN BIOSYNTHESIS PROTEIN-RELATED"/>
    <property type="match status" value="1"/>
</dbReference>
<reference evidence="10 11" key="1">
    <citation type="submission" date="2019-12" db="EMBL/GenBank/DDBJ databases">
        <authorList>
            <person name="Santos-Garcia D."/>
            <person name="Santos-Garcia D."/>
            <person name="Santos-Garcia D."/>
        </authorList>
    </citation>
    <scope>NUCLEOTIDE SEQUENCE [LARGE SCALE GENOMIC DNA]</scope>
    <source>
        <strain evidence="10">SiSi</strain>
    </source>
</reference>
<keyword evidence="4 8" id="KW-0547">Nucleotide-binding</keyword>
<dbReference type="Pfam" id="PF00117">
    <property type="entry name" value="GATase"/>
    <property type="match status" value="1"/>
</dbReference>
<evidence type="ECO:0000313" key="11">
    <source>
        <dbReference type="Proteomes" id="UP000560980"/>
    </source>
</evidence>
<evidence type="ECO:0000256" key="1">
    <source>
        <dbReference type="ARBA" id="ARBA00005077"/>
    </source>
</evidence>
<keyword evidence="8" id="KW-0028">Amino-acid biosynthesis</keyword>
<dbReference type="Proteomes" id="UP000560980">
    <property type="component" value="Unassembled WGS sequence"/>
</dbReference>
<dbReference type="SUPFAM" id="SSF52317">
    <property type="entry name" value="Class I glutamine amidotransferase-like"/>
    <property type="match status" value="1"/>
</dbReference>
<comment type="function">
    <text evidence="8">Small subunit of the glutamine-dependent carbamoyl phosphate synthetase (CPSase). CPSase catalyzes the formation of carbamoyl phosphate from the ammonia moiety of glutamine, carbonate, and phosphate donated by ATP, constituting the first step of 2 biosynthetic pathways, one leading to arginine and/or urea and the other to pyrimidine nucleotides. The small subunit (glutamine amidotransferase) binds and cleaves glutamine to supply the large subunit with the substrate ammonia.</text>
</comment>
<dbReference type="PANTHER" id="PTHR43418:SF7">
    <property type="entry name" value="CARBAMOYL-PHOSPHATE SYNTHASE SMALL CHAIN"/>
    <property type="match status" value="1"/>
</dbReference>
<dbReference type="SUPFAM" id="SSF52021">
    <property type="entry name" value="Carbamoyl phosphate synthetase, small subunit N-terminal domain"/>
    <property type="match status" value="1"/>
</dbReference>
<dbReference type="PRINTS" id="PR00099">
    <property type="entry name" value="CPSGATASE"/>
</dbReference>
<comment type="catalytic activity">
    <reaction evidence="8">
        <text>L-glutamine + H2O = L-glutamate + NH4(+)</text>
        <dbReference type="Rhea" id="RHEA:15889"/>
        <dbReference type="ChEBI" id="CHEBI:15377"/>
        <dbReference type="ChEBI" id="CHEBI:28938"/>
        <dbReference type="ChEBI" id="CHEBI:29985"/>
        <dbReference type="ChEBI" id="CHEBI:58359"/>
    </reaction>
</comment>
<dbReference type="InterPro" id="IPR035686">
    <property type="entry name" value="CPSase_GATase1"/>
</dbReference>
<comment type="pathway">
    <text evidence="8">Pyrimidine metabolism; UMP biosynthesis via de novo pathway; (S)-dihydroorotate from bicarbonate: step 1/3.</text>
</comment>
<dbReference type="PROSITE" id="PS51273">
    <property type="entry name" value="GATASE_TYPE_1"/>
    <property type="match status" value="1"/>
</dbReference>
<dbReference type="GO" id="GO:0044205">
    <property type="term" value="P:'de novo' UMP biosynthetic process"/>
    <property type="evidence" value="ECO:0007669"/>
    <property type="project" value="UniProtKB-UniRule"/>
</dbReference>
<dbReference type="CDD" id="cd01744">
    <property type="entry name" value="GATase1_CPSase"/>
    <property type="match status" value="1"/>
</dbReference>
<dbReference type="GO" id="GO:0004088">
    <property type="term" value="F:carbamoyl-phosphate synthase (glutamine-hydrolyzing) activity"/>
    <property type="evidence" value="ECO:0007669"/>
    <property type="project" value="UniProtKB-UniRule"/>
</dbReference>
<comment type="caution">
    <text evidence="10">The sequence shown here is derived from an EMBL/GenBank/DDBJ whole genome shotgun (WGS) entry which is preliminary data.</text>
</comment>
<dbReference type="NCBIfam" id="NF009475">
    <property type="entry name" value="PRK12838.1"/>
    <property type="match status" value="1"/>
</dbReference>
<dbReference type="PRINTS" id="PR00096">
    <property type="entry name" value="GATASE"/>
</dbReference>
<comment type="subunit">
    <text evidence="8">Composed of two chains; the small (or glutamine) chain promotes the hydrolysis of glutamine to ammonia, which is used by the large (or ammonia) chain to synthesize carbamoyl phosphate. Tetramer of heterodimers (alpha,beta)4.</text>
</comment>
<dbReference type="InterPro" id="IPR006274">
    <property type="entry name" value="CarbamoylP_synth_ssu"/>
</dbReference>
<comment type="caution">
    <text evidence="8">Lacks conserved residue(s) required for the propagation of feature annotation.</text>
</comment>
<dbReference type="RefSeq" id="WP_259645842.1">
    <property type="nucleotide sequence ID" value="NZ_CACTJB010000002.1"/>
</dbReference>
<keyword evidence="8" id="KW-0055">Arginine biosynthesis</keyword>
<feature type="binding site" evidence="8">
    <location>
        <position position="239"/>
    </location>
    <ligand>
        <name>L-glutamine</name>
        <dbReference type="ChEBI" id="CHEBI:58359"/>
    </ligand>
</feature>
<keyword evidence="3 8" id="KW-0436">Ligase</keyword>
<evidence type="ECO:0000259" key="9">
    <source>
        <dbReference type="SMART" id="SM01097"/>
    </source>
</evidence>
<evidence type="ECO:0000256" key="8">
    <source>
        <dbReference type="HAMAP-Rule" id="MF_01209"/>
    </source>
</evidence>
<evidence type="ECO:0000256" key="2">
    <source>
        <dbReference type="ARBA" id="ARBA00007800"/>
    </source>
</evidence>
<dbReference type="UniPathway" id="UPA00070">
    <property type="reaction ID" value="UER00115"/>
</dbReference>
<keyword evidence="6 8" id="KW-0315">Glutamine amidotransferase</keyword>
<dbReference type="AlphaFoldDB" id="A0A6S6RSI4"/>
<dbReference type="Gene3D" id="3.40.50.880">
    <property type="match status" value="1"/>
</dbReference>
<dbReference type="GO" id="GO:0005524">
    <property type="term" value="F:ATP binding"/>
    <property type="evidence" value="ECO:0007669"/>
    <property type="project" value="UniProtKB-UniRule"/>
</dbReference>
<dbReference type="InterPro" id="IPR050472">
    <property type="entry name" value="Anth_synth/Amidotransfase"/>
</dbReference>
<proteinExistence type="inferred from homology"/>
<dbReference type="InterPro" id="IPR029062">
    <property type="entry name" value="Class_I_gatase-like"/>
</dbReference>
<evidence type="ECO:0000256" key="5">
    <source>
        <dbReference type="ARBA" id="ARBA00022840"/>
    </source>
</evidence>
<feature type="active site" evidence="8">
    <location>
        <position position="349"/>
    </location>
</feature>
<evidence type="ECO:0000313" key="10">
    <source>
        <dbReference type="EMBL" id="CAA3708906.1"/>
    </source>
</evidence>
<dbReference type="GO" id="GO:0006541">
    <property type="term" value="P:glutamine metabolic process"/>
    <property type="evidence" value="ECO:0007669"/>
    <property type="project" value="InterPro"/>
</dbReference>
<feature type="active site" evidence="8">
    <location>
        <position position="351"/>
    </location>
</feature>
<feature type="binding site" evidence="8">
    <location>
        <position position="266"/>
    </location>
    <ligand>
        <name>L-glutamine</name>
        <dbReference type="ChEBI" id="CHEBI:58359"/>
    </ligand>
</feature>
<comment type="similarity">
    <text evidence="2 8">Belongs to the CarA family.</text>
</comment>
<dbReference type="Gene3D" id="3.50.30.20">
    <property type="entry name" value="Carbamoyl-phosphate synthase small subunit, N-terminal domain"/>
    <property type="match status" value="1"/>
</dbReference>
<dbReference type="Pfam" id="PF00988">
    <property type="entry name" value="CPSase_sm_chain"/>
    <property type="match status" value="1"/>
</dbReference>
<feature type="active site" description="Nucleophile" evidence="8">
    <location>
        <position position="265"/>
    </location>
</feature>
<dbReference type="UniPathway" id="UPA00068">
    <property type="reaction ID" value="UER00171"/>
</dbReference>
<dbReference type="GO" id="GO:0006526">
    <property type="term" value="P:L-arginine biosynthetic process"/>
    <property type="evidence" value="ECO:0007669"/>
    <property type="project" value="UniProtKB-UniRule"/>
</dbReference>
<dbReference type="SMART" id="SM01097">
    <property type="entry name" value="CPSase_sm_chain"/>
    <property type="match status" value="1"/>
</dbReference>
<keyword evidence="8" id="KW-0665">Pyrimidine biosynthesis</keyword>
<keyword evidence="5 8" id="KW-0067">ATP-binding</keyword>
<organism evidence="10 11">
    <name type="scientific">Candidatus Portiera aleyrodidarum</name>
    <name type="common">primary endosymbiont of Bemisia tabaci</name>
    <dbReference type="NCBI Taxonomy" id="91844"/>
    <lineage>
        <taxon>Bacteria</taxon>
        <taxon>Pseudomonadati</taxon>
        <taxon>Pseudomonadota</taxon>
        <taxon>Gammaproteobacteria</taxon>
        <taxon>Candidatus Johnevansiales</taxon>
        <taxon>Candidatus Johnevansiaceae</taxon>
        <taxon>Candidatus Portiera</taxon>
    </lineage>
</organism>
<dbReference type="InterPro" id="IPR036480">
    <property type="entry name" value="CarbP_synth_ssu_N_sf"/>
</dbReference>
<evidence type="ECO:0000256" key="3">
    <source>
        <dbReference type="ARBA" id="ARBA00022598"/>
    </source>
</evidence>
<comment type="catalytic activity">
    <reaction evidence="7 8">
        <text>hydrogencarbonate + L-glutamine + 2 ATP + H2O = carbamoyl phosphate + L-glutamate + 2 ADP + phosphate + 2 H(+)</text>
        <dbReference type="Rhea" id="RHEA:18633"/>
        <dbReference type="ChEBI" id="CHEBI:15377"/>
        <dbReference type="ChEBI" id="CHEBI:15378"/>
        <dbReference type="ChEBI" id="CHEBI:17544"/>
        <dbReference type="ChEBI" id="CHEBI:29985"/>
        <dbReference type="ChEBI" id="CHEBI:30616"/>
        <dbReference type="ChEBI" id="CHEBI:43474"/>
        <dbReference type="ChEBI" id="CHEBI:58228"/>
        <dbReference type="ChEBI" id="CHEBI:58359"/>
        <dbReference type="ChEBI" id="CHEBI:456216"/>
        <dbReference type="EC" id="6.3.5.5"/>
    </reaction>
</comment>
<feature type="binding site" evidence="8">
    <location>
        <position position="55"/>
    </location>
    <ligand>
        <name>L-glutamine</name>
        <dbReference type="ChEBI" id="CHEBI:58359"/>
    </ligand>
</feature>
<dbReference type="EC" id="6.3.5.5" evidence="8"/>
<gene>
    <name evidence="8 10" type="primary">carA</name>
    <name evidence="10" type="ORF">SISI_0244</name>
</gene>
<dbReference type="NCBIfam" id="TIGR01368">
    <property type="entry name" value="CPSaseIIsmall"/>
    <property type="match status" value="1"/>
</dbReference>
<dbReference type="GO" id="GO:0006207">
    <property type="term" value="P:'de novo' pyrimidine nucleobase biosynthetic process"/>
    <property type="evidence" value="ECO:0007669"/>
    <property type="project" value="InterPro"/>
</dbReference>
<feature type="binding site" evidence="8">
    <location>
        <position position="269"/>
    </location>
    <ligand>
        <name>L-glutamine</name>
        <dbReference type="ChEBI" id="CHEBI:58359"/>
    </ligand>
</feature>
<accession>A0A6S6RSI4</accession>
<feature type="binding site" evidence="8">
    <location>
        <position position="310"/>
    </location>
    <ligand>
        <name>L-glutamine</name>
        <dbReference type="ChEBI" id="CHEBI:58359"/>
    </ligand>
</feature>
<evidence type="ECO:0000256" key="7">
    <source>
        <dbReference type="ARBA" id="ARBA00048816"/>
    </source>
</evidence>
<protein>
    <recommendedName>
        <fullName evidence="8">Carbamoyl phosphate synthase small chain</fullName>
        <ecNumber evidence="8">6.3.5.5</ecNumber>
    </recommendedName>
    <alternativeName>
        <fullName evidence="8">Carbamoyl phosphate synthetase glutamine chain</fullName>
    </alternativeName>
</protein>
<feature type="binding site" evidence="8">
    <location>
        <position position="237"/>
    </location>
    <ligand>
        <name>L-glutamine</name>
        <dbReference type="ChEBI" id="CHEBI:58359"/>
    </ligand>
</feature>
<comment type="pathway">
    <text evidence="1 8">Amino-acid biosynthesis; L-arginine biosynthesis; carbamoyl phosphate from bicarbonate: step 1/1.</text>
</comment>
<feature type="domain" description="Carbamoyl-phosphate synthase small subunit N-terminal" evidence="9">
    <location>
        <begin position="11"/>
        <end position="144"/>
    </location>
</feature>
<evidence type="ECO:0000256" key="6">
    <source>
        <dbReference type="ARBA" id="ARBA00022962"/>
    </source>
</evidence>
<sequence>MYLKRIIILYKLALLALEDGSIFKGISIGYCGNTEGDVIFNTSLTGYQEIITDPSYIKQIVNFTNPHIGNTGINNEDLEYKKICVSGLILNCIPSPSVGIGHHRSNCSFIEYLKNQNVVCITNIDTRKLTIQLRDKGIQNGAIITVNNINKKNIKEAIKLARKNIKLKKSNIKLNNNKKKFNFKKHKYHIIVYDFGAKYNIIRILKQLGCRLTIVSYKTSFKEIISMKPNGVLVSNGPGNPKDYQDSIKTIKRLCTNQVPLFGICLGHQLLALASGAKTIKMNFGHHGSNHPILDLKTGKIFITTQNHCFVVDKTTLPKSIKITHRSLFDGTLQGLERIDCPALSFQGHPEANPGPQDAYLLFYRFIKKLN</sequence>
<feature type="binding site" evidence="8">
    <location>
        <position position="307"/>
    </location>
    <ligand>
        <name>L-glutamine</name>
        <dbReference type="ChEBI" id="CHEBI:58359"/>
    </ligand>
</feature>